<organism evidence="3 4">
    <name type="scientific">Rhabdobacter roseus</name>
    <dbReference type="NCBI Taxonomy" id="1655419"/>
    <lineage>
        <taxon>Bacteria</taxon>
        <taxon>Pseudomonadati</taxon>
        <taxon>Bacteroidota</taxon>
        <taxon>Cytophagia</taxon>
        <taxon>Cytophagales</taxon>
        <taxon>Cytophagaceae</taxon>
        <taxon>Rhabdobacter</taxon>
    </lineage>
</organism>
<dbReference type="InterPro" id="IPR010982">
    <property type="entry name" value="Lambda_DNA-bd_dom_sf"/>
</dbReference>
<dbReference type="NCBIfam" id="TIGR02607">
    <property type="entry name" value="antidote_HigA"/>
    <property type="match status" value="1"/>
</dbReference>
<reference evidence="3 4" key="1">
    <citation type="submission" date="2020-08" db="EMBL/GenBank/DDBJ databases">
        <title>Genomic Encyclopedia of Type Strains, Phase IV (KMG-IV): sequencing the most valuable type-strain genomes for metagenomic binning, comparative biology and taxonomic classification.</title>
        <authorList>
            <person name="Goeker M."/>
        </authorList>
    </citation>
    <scope>NUCLEOTIDE SEQUENCE [LARGE SCALE GENOMIC DNA]</scope>
    <source>
        <strain evidence="3 4">DSM 105074</strain>
    </source>
</reference>
<dbReference type="InterPro" id="IPR001387">
    <property type="entry name" value="Cro/C1-type_HTH"/>
</dbReference>
<dbReference type="Gene3D" id="1.10.260.40">
    <property type="entry name" value="lambda repressor-like DNA-binding domains"/>
    <property type="match status" value="1"/>
</dbReference>
<evidence type="ECO:0000313" key="3">
    <source>
        <dbReference type="EMBL" id="MBB5284257.1"/>
    </source>
</evidence>
<dbReference type="Pfam" id="PF01381">
    <property type="entry name" value="HTH_3"/>
    <property type="match status" value="1"/>
</dbReference>
<dbReference type="CDD" id="cd00093">
    <property type="entry name" value="HTH_XRE"/>
    <property type="match status" value="1"/>
</dbReference>
<dbReference type="PANTHER" id="PTHR36924">
    <property type="entry name" value="ANTITOXIN HIGA-1"/>
    <property type="match status" value="1"/>
</dbReference>
<comment type="caution">
    <text evidence="3">The sequence shown here is derived from an EMBL/GenBank/DDBJ whole genome shotgun (WGS) entry which is preliminary data.</text>
</comment>
<accession>A0A840TRA8</accession>
<protein>
    <submittedName>
        <fullName evidence="3">Addiction module HigA family antidote</fullName>
    </submittedName>
</protein>
<sequence>MALFDPAHPGALIRETLEGIFEETGKKLTVAEVAEGLGTTRKTLSAIINGKQSVTPEMAIRLGAAFPNTSAEFWLTVQENYDLAKARQKVDISRVTVFWQPVGFSSQPA</sequence>
<gene>
    <name evidence="3" type="ORF">HNQ92_002400</name>
</gene>
<dbReference type="RefSeq" id="WP_184174209.1">
    <property type="nucleotide sequence ID" value="NZ_JACHGF010000003.1"/>
</dbReference>
<evidence type="ECO:0000259" key="2">
    <source>
        <dbReference type="PROSITE" id="PS50943"/>
    </source>
</evidence>
<name>A0A840TRA8_9BACT</name>
<dbReference type="GO" id="GO:0003677">
    <property type="term" value="F:DNA binding"/>
    <property type="evidence" value="ECO:0007669"/>
    <property type="project" value="UniProtKB-KW"/>
</dbReference>
<dbReference type="PANTHER" id="PTHR36924:SF1">
    <property type="entry name" value="ANTITOXIN HIGA-1"/>
    <property type="match status" value="1"/>
</dbReference>
<dbReference type="EMBL" id="JACHGF010000003">
    <property type="protein sequence ID" value="MBB5284257.1"/>
    <property type="molecule type" value="Genomic_DNA"/>
</dbReference>
<dbReference type="Proteomes" id="UP000557307">
    <property type="component" value="Unassembled WGS sequence"/>
</dbReference>
<dbReference type="PROSITE" id="PS50943">
    <property type="entry name" value="HTH_CROC1"/>
    <property type="match status" value="1"/>
</dbReference>
<keyword evidence="4" id="KW-1185">Reference proteome</keyword>
<dbReference type="SUPFAM" id="SSF47413">
    <property type="entry name" value="lambda repressor-like DNA-binding domains"/>
    <property type="match status" value="1"/>
</dbReference>
<evidence type="ECO:0000256" key="1">
    <source>
        <dbReference type="ARBA" id="ARBA00023125"/>
    </source>
</evidence>
<dbReference type="AlphaFoldDB" id="A0A840TRA8"/>
<keyword evidence="1" id="KW-0238">DNA-binding</keyword>
<dbReference type="InterPro" id="IPR013430">
    <property type="entry name" value="Toxin_antidote_HigA"/>
</dbReference>
<proteinExistence type="predicted"/>
<feature type="domain" description="HTH cro/C1-type" evidence="2">
    <location>
        <begin position="26"/>
        <end position="73"/>
    </location>
</feature>
<dbReference type="SMART" id="SM00530">
    <property type="entry name" value="HTH_XRE"/>
    <property type="match status" value="1"/>
</dbReference>
<evidence type="ECO:0000313" key="4">
    <source>
        <dbReference type="Proteomes" id="UP000557307"/>
    </source>
</evidence>